<feature type="non-terminal residue" evidence="1">
    <location>
        <position position="115"/>
    </location>
</feature>
<dbReference type="Proteomes" id="UP000789366">
    <property type="component" value="Unassembled WGS sequence"/>
</dbReference>
<reference evidence="1" key="1">
    <citation type="submission" date="2021-06" db="EMBL/GenBank/DDBJ databases">
        <authorList>
            <person name="Kallberg Y."/>
            <person name="Tangrot J."/>
            <person name="Rosling A."/>
        </authorList>
    </citation>
    <scope>NUCLEOTIDE SEQUENCE</scope>
    <source>
        <strain evidence="1">28 12/20/2015</strain>
    </source>
</reference>
<proteinExistence type="predicted"/>
<evidence type="ECO:0000313" key="2">
    <source>
        <dbReference type="Proteomes" id="UP000789366"/>
    </source>
</evidence>
<dbReference type="EMBL" id="CAJVPW010079855">
    <property type="protein sequence ID" value="CAG8800767.1"/>
    <property type="molecule type" value="Genomic_DNA"/>
</dbReference>
<sequence>SSLMWALSQRSMHIDEGSQDSLIFGKNSLVNLDTIIEKNSESDISDSTTSNLPSKRVGEPTDKISKLSTEPEASQTPIVRKKKVISFNDLYNNITNSEMQNEITNQDVIINYYLF</sequence>
<name>A0ACA9RMB7_9GLOM</name>
<evidence type="ECO:0000313" key="1">
    <source>
        <dbReference type="EMBL" id="CAG8800767.1"/>
    </source>
</evidence>
<organism evidence="1 2">
    <name type="scientific">Cetraspora pellucida</name>
    <dbReference type="NCBI Taxonomy" id="1433469"/>
    <lineage>
        <taxon>Eukaryota</taxon>
        <taxon>Fungi</taxon>
        <taxon>Fungi incertae sedis</taxon>
        <taxon>Mucoromycota</taxon>
        <taxon>Glomeromycotina</taxon>
        <taxon>Glomeromycetes</taxon>
        <taxon>Diversisporales</taxon>
        <taxon>Gigasporaceae</taxon>
        <taxon>Cetraspora</taxon>
    </lineage>
</organism>
<keyword evidence="2" id="KW-1185">Reference proteome</keyword>
<comment type="caution">
    <text evidence="1">The sequence shown here is derived from an EMBL/GenBank/DDBJ whole genome shotgun (WGS) entry which is preliminary data.</text>
</comment>
<accession>A0ACA9RMB7</accession>
<feature type="non-terminal residue" evidence="1">
    <location>
        <position position="1"/>
    </location>
</feature>
<protein>
    <submittedName>
        <fullName evidence="1">13599_t:CDS:1</fullName>
    </submittedName>
</protein>
<gene>
    <name evidence="1" type="ORF">SPELUC_LOCUS18048</name>
</gene>